<dbReference type="PROSITE" id="PS51833">
    <property type="entry name" value="HDOD"/>
    <property type="match status" value="1"/>
</dbReference>
<organism evidence="2">
    <name type="scientific">marine sediment metagenome</name>
    <dbReference type="NCBI Taxonomy" id="412755"/>
    <lineage>
        <taxon>unclassified sequences</taxon>
        <taxon>metagenomes</taxon>
        <taxon>ecological metagenomes</taxon>
    </lineage>
</organism>
<dbReference type="EMBL" id="LAZR01000786">
    <property type="protein sequence ID" value="KKN57837.1"/>
    <property type="molecule type" value="Genomic_DNA"/>
</dbReference>
<sequence>MKLEIQPLFNQLDNLPQIPEIVHLLINQADDVNIDFKDIANKVEKDQVISVKVLRLVNSAHYCLPIKISSIPQSLTYIGMNELKKLVIVSGLVNSIDEVPGISLEDLWLDNFRTATYAKWLADHTHIENSEMIFTAGLISSLGKVLIHLDDATTAKKINLEVKAGHQRSESERKHLGFTHQEVSAELCRIWEFPDDLVSTIYNSAEPFRADEISLAANAVYIARYISESTYSKKDRTTILAEFPVKEWQQLGLQKEDITQKMAVLLALDTGLEGVLD</sequence>
<dbReference type="InterPro" id="IPR052340">
    <property type="entry name" value="RNase_Y/CdgJ"/>
</dbReference>
<dbReference type="Pfam" id="PF08668">
    <property type="entry name" value="HDOD"/>
    <property type="match status" value="1"/>
</dbReference>
<gene>
    <name evidence="2" type="ORF">LCGC14_0558240</name>
</gene>
<accession>A0A0F9S6J7</accession>
<dbReference type="AlphaFoldDB" id="A0A0F9S6J7"/>
<dbReference type="Gene3D" id="1.10.3210.10">
    <property type="entry name" value="Hypothetical protein af1432"/>
    <property type="match status" value="1"/>
</dbReference>
<protein>
    <recommendedName>
        <fullName evidence="1">HDOD domain-containing protein</fullName>
    </recommendedName>
</protein>
<proteinExistence type="predicted"/>
<evidence type="ECO:0000313" key="2">
    <source>
        <dbReference type="EMBL" id="KKN57837.1"/>
    </source>
</evidence>
<comment type="caution">
    <text evidence="2">The sequence shown here is derived from an EMBL/GenBank/DDBJ whole genome shotgun (WGS) entry which is preliminary data.</text>
</comment>
<reference evidence="2" key="1">
    <citation type="journal article" date="2015" name="Nature">
        <title>Complex archaea that bridge the gap between prokaryotes and eukaryotes.</title>
        <authorList>
            <person name="Spang A."/>
            <person name="Saw J.H."/>
            <person name="Jorgensen S.L."/>
            <person name="Zaremba-Niedzwiedzka K."/>
            <person name="Martijn J."/>
            <person name="Lind A.E."/>
            <person name="van Eijk R."/>
            <person name="Schleper C."/>
            <person name="Guy L."/>
            <person name="Ettema T.J."/>
        </authorList>
    </citation>
    <scope>NUCLEOTIDE SEQUENCE</scope>
</reference>
<name>A0A0F9S6J7_9ZZZZ</name>
<dbReference type="SUPFAM" id="SSF109604">
    <property type="entry name" value="HD-domain/PDEase-like"/>
    <property type="match status" value="1"/>
</dbReference>
<dbReference type="PANTHER" id="PTHR33525">
    <property type="match status" value="1"/>
</dbReference>
<dbReference type="InterPro" id="IPR013976">
    <property type="entry name" value="HDOD"/>
</dbReference>
<dbReference type="PANTHER" id="PTHR33525:SF3">
    <property type="entry name" value="RIBONUCLEASE Y"/>
    <property type="match status" value="1"/>
</dbReference>
<evidence type="ECO:0000259" key="1">
    <source>
        <dbReference type="PROSITE" id="PS51833"/>
    </source>
</evidence>
<feature type="domain" description="HDOD" evidence="1">
    <location>
        <begin position="15"/>
        <end position="207"/>
    </location>
</feature>